<accession>A0A368N630</accession>
<dbReference type="Pfam" id="PF00930">
    <property type="entry name" value="DPPIV_N"/>
    <property type="match status" value="1"/>
</dbReference>
<dbReference type="OrthoDB" id="9812921at2"/>
<name>A0A368N630_9FLAO</name>
<dbReference type="Proteomes" id="UP000252172">
    <property type="component" value="Unassembled WGS sequence"/>
</dbReference>
<dbReference type="SUPFAM" id="SSF53474">
    <property type="entry name" value="alpha/beta-Hydrolases"/>
    <property type="match status" value="1"/>
</dbReference>
<gene>
    <name evidence="4" type="ORF">DQ356_01845</name>
</gene>
<proteinExistence type="predicted"/>
<evidence type="ECO:0000259" key="3">
    <source>
        <dbReference type="Pfam" id="PF00930"/>
    </source>
</evidence>
<dbReference type="Pfam" id="PF00326">
    <property type="entry name" value="Peptidase_S9"/>
    <property type="match status" value="1"/>
</dbReference>
<dbReference type="InterPro" id="IPR001375">
    <property type="entry name" value="Peptidase_S9_cat"/>
</dbReference>
<dbReference type="PANTHER" id="PTHR11731">
    <property type="entry name" value="PROTEASE FAMILY S9B,C DIPEPTIDYL-PEPTIDASE IV-RELATED"/>
    <property type="match status" value="1"/>
</dbReference>
<feature type="chain" id="PRO_5016778747" evidence="1">
    <location>
        <begin position="20"/>
        <end position="712"/>
    </location>
</feature>
<keyword evidence="1" id="KW-0732">Signal</keyword>
<dbReference type="EMBL" id="QPIE01000001">
    <property type="protein sequence ID" value="RCU44975.1"/>
    <property type="molecule type" value="Genomic_DNA"/>
</dbReference>
<dbReference type="Gene3D" id="3.40.50.1820">
    <property type="entry name" value="alpha/beta hydrolase"/>
    <property type="match status" value="1"/>
</dbReference>
<dbReference type="InterPro" id="IPR002469">
    <property type="entry name" value="Peptidase_S9B_N"/>
</dbReference>
<evidence type="ECO:0000313" key="5">
    <source>
        <dbReference type="Proteomes" id="UP000252172"/>
    </source>
</evidence>
<comment type="caution">
    <text evidence="4">The sequence shown here is derived from an EMBL/GenBank/DDBJ whole genome shotgun (WGS) entry which is preliminary data.</text>
</comment>
<dbReference type="Gene3D" id="2.140.10.30">
    <property type="entry name" value="Dipeptidylpeptidase IV, N-terminal domain"/>
    <property type="match status" value="1"/>
</dbReference>
<dbReference type="InterPro" id="IPR029058">
    <property type="entry name" value="AB_hydrolase_fold"/>
</dbReference>
<dbReference type="InterPro" id="IPR050278">
    <property type="entry name" value="Serine_Prot_S9B/DPPIV"/>
</dbReference>
<evidence type="ECO:0000259" key="2">
    <source>
        <dbReference type="Pfam" id="PF00326"/>
    </source>
</evidence>
<dbReference type="PANTHER" id="PTHR11731:SF193">
    <property type="entry name" value="DIPEPTIDYL PEPTIDASE 9"/>
    <property type="match status" value="1"/>
</dbReference>
<evidence type="ECO:0000313" key="4">
    <source>
        <dbReference type="EMBL" id="RCU44975.1"/>
    </source>
</evidence>
<dbReference type="SUPFAM" id="SSF82171">
    <property type="entry name" value="DPP6 N-terminal domain-like"/>
    <property type="match status" value="1"/>
</dbReference>
<evidence type="ECO:0000256" key="1">
    <source>
        <dbReference type="SAM" id="SignalP"/>
    </source>
</evidence>
<dbReference type="GO" id="GO:0008236">
    <property type="term" value="F:serine-type peptidase activity"/>
    <property type="evidence" value="ECO:0007669"/>
    <property type="project" value="InterPro"/>
</dbReference>
<organism evidence="4 5">
    <name type="scientific">Chryseobacterium lacus</name>
    <dbReference type="NCBI Taxonomy" id="2058346"/>
    <lineage>
        <taxon>Bacteria</taxon>
        <taxon>Pseudomonadati</taxon>
        <taxon>Bacteroidota</taxon>
        <taxon>Flavobacteriia</taxon>
        <taxon>Flavobacteriales</taxon>
        <taxon>Weeksellaceae</taxon>
        <taxon>Chryseobacterium group</taxon>
        <taxon>Chryseobacterium</taxon>
    </lineage>
</organism>
<dbReference type="GO" id="GO:0008239">
    <property type="term" value="F:dipeptidyl-peptidase activity"/>
    <property type="evidence" value="ECO:0007669"/>
    <property type="project" value="TreeGrafter"/>
</dbReference>
<dbReference type="RefSeq" id="WP_114302745.1">
    <property type="nucleotide sequence ID" value="NZ_QPIE01000001.1"/>
</dbReference>
<feature type="signal peptide" evidence="1">
    <location>
        <begin position="1"/>
        <end position="19"/>
    </location>
</feature>
<sequence>MKFSKFTLLFLLASSWILAQNQKFTMAEAVNGLRSNLAVKNITQFSWSEDGKSHLQSVRNGYIITDLKTGKPDTLISLYQINGKLSQDQKLRALPPMKFISGNKGYYQQKNNLFWWEKSGKIWNLKKTIELPEDAANIQLLGDQETWVYTVNNNLYLNRNGKSVAITSDQDENIVNGQAVHRQEFGISEGIFISPDYQKIAFYRMDQTMVADYPVIDWSVTPAKNVNIKYPMAGSKSHEVTLGVYDIKTASTKFLNIEGDPEQYLTAVTWNPDNKSIFVGVLNRAQNHLQMNQYDAVSGNLMRTVFEEKNDKYVEPQHPLIFFPNSSVDFIWQSQRTGFNHLFHYHLEKGLVSQLTKGEWLVTDFLGFNEKKKDIYFTATKETPLEKHLYRVNWNNYKIQRLDQAEGVHTGVLSKDGNWLYDSYSNANSPRVVNLINTQTLKSTNILTSENTLKNYQRPEVKNIVLSADDGTPLYGKLILPTDFDPNQKYPVIVYLYNGPHLQLITNAFPASGNLWYEYMAQNGYIVFTMDGRGSSNRGMKFEQAVFRDMGTVEMQDQLKGVEYLKSLPYVDSLRMGVHGWSYGGFMATSLMLRHPDVFKAGVAGGPVIDWNMYEIMYTERYMDTPEENSEGYSRSNLLDKVQNLKGKLLLIHGAQDDVVVWQHSIKFLKAAVDSGVQVDYAVYPGHAHNVLGKDRVHLMQKVTDYFNEHLK</sequence>
<dbReference type="GO" id="GO:0006508">
    <property type="term" value="P:proteolysis"/>
    <property type="evidence" value="ECO:0007669"/>
    <property type="project" value="InterPro"/>
</dbReference>
<dbReference type="AlphaFoldDB" id="A0A368N630"/>
<keyword evidence="5" id="KW-1185">Reference proteome</keyword>
<protein>
    <submittedName>
        <fullName evidence="4">S9 family peptidase</fullName>
    </submittedName>
</protein>
<feature type="domain" description="Peptidase S9 prolyl oligopeptidase catalytic" evidence="2">
    <location>
        <begin position="518"/>
        <end position="712"/>
    </location>
</feature>
<feature type="domain" description="Dipeptidylpeptidase IV N-terminal" evidence="3">
    <location>
        <begin position="121"/>
        <end position="430"/>
    </location>
</feature>
<reference evidence="4 5" key="1">
    <citation type="submission" date="2018-07" db="EMBL/GenBank/DDBJ databases">
        <title>Chryseobacterium lacus sp. nov., isolated from lake water.</title>
        <authorList>
            <person name="Li C.-M."/>
        </authorList>
    </citation>
    <scope>NUCLEOTIDE SEQUENCE [LARGE SCALE GENOMIC DNA]</scope>
    <source>
        <strain evidence="4 5">YLOS41</strain>
    </source>
</reference>